<comment type="caution">
    <text evidence="2">The sequence shown here is derived from an EMBL/GenBank/DDBJ whole genome shotgun (WGS) entry which is preliminary data.</text>
</comment>
<evidence type="ECO:0000256" key="1">
    <source>
        <dbReference type="SAM" id="MobiDB-lite"/>
    </source>
</evidence>
<feature type="region of interest" description="Disordered" evidence="1">
    <location>
        <begin position="1"/>
        <end position="44"/>
    </location>
</feature>
<name>A0A1G1YVT4_9BACT</name>
<gene>
    <name evidence="2" type="ORF">A2119_00215</name>
</gene>
<sequence length="105" mass="10967">MSFLPPLDERSTAGGSLGGAIGGTTNTVAESLPEPLGPEHARSYPVVDGGVTDWLPPLTLLEPLHPPEAVQEVAPPLTAHIKFEESPWLIVGGEAEKSTLTPEHG</sequence>
<protein>
    <submittedName>
        <fullName evidence="2">Uncharacterized protein</fullName>
    </submittedName>
</protein>
<organism evidence="2 3">
    <name type="scientific">Candidatus Colwellbacteria bacterium GWA2_46_10</name>
    <dbReference type="NCBI Taxonomy" id="1797684"/>
    <lineage>
        <taxon>Bacteria</taxon>
        <taxon>Candidatus Colwelliibacteriota</taxon>
    </lineage>
</organism>
<dbReference type="Proteomes" id="UP000178179">
    <property type="component" value="Unassembled WGS sequence"/>
</dbReference>
<dbReference type="EMBL" id="MHIS01000014">
    <property type="protein sequence ID" value="OGY56501.1"/>
    <property type="molecule type" value="Genomic_DNA"/>
</dbReference>
<dbReference type="AlphaFoldDB" id="A0A1G1YVT4"/>
<evidence type="ECO:0000313" key="3">
    <source>
        <dbReference type="Proteomes" id="UP000178179"/>
    </source>
</evidence>
<accession>A0A1G1YVT4</accession>
<proteinExistence type="predicted"/>
<reference evidence="2 3" key="1">
    <citation type="journal article" date="2016" name="Nat. Commun.">
        <title>Thousands of microbial genomes shed light on interconnected biogeochemical processes in an aquifer system.</title>
        <authorList>
            <person name="Anantharaman K."/>
            <person name="Brown C.T."/>
            <person name="Hug L.A."/>
            <person name="Sharon I."/>
            <person name="Castelle C.J."/>
            <person name="Probst A.J."/>
            <person name="Thomas B.C."/>
            <person name="Singh A."/>
            <person name="Wilkins M.J."/>
            <person name="Karaoz U."/>
            <person name="Brodie E.L."/>
            <person name="Williams K.H."/>
            <person name="Hubbard S.S."/>
            <person name="Banfield J.F."/>
        </authorList>
    </citation>
    <scope>NUCLEOTIDE SEQUENCE [LARGE SCALE GENOMIC DNA]</scope>
</reference>
<evidence type="ECO:0000313" key="2">
    <source>
        <dbReference type="EMBL" id="OGY56501.1"/>
    </source>
</evidence>